<feature type="chain" id="PRO_5046631621" evidence="3">
    <location>
        <begin position="22"/>
        <end position="976"/>
    </location>
</feature>
<gene>
    <name evidence="5" type="ORF">VP395_15720</name>
</gene>
<dbReference type="InterPro" id="IPR006558">
    <property type="entry name" value="LamG-like"/>
</dbReference>
<evidence type="ECO:0000256" key="3">
    <source>
        <dbReference type="SAM" id="SignalP"/>
    </source>
</evidence>
<evidence type="ECO:0000256" key="2">
    <source>
        <dbReference type="ARBA" id="ARBA00023157"/>
    </source>
</evidence>
<organism evidence="5 6">
    <name type="scientific">Mariniflexile soesokkakense</name>
    <dbReference type="NCBI Taxonomy" id="1343160"/>
    <lineage>
        <taxon>Bacteria</taxon>
        <taxon>Pseudomonadati</taxon>
        <taxon>Bacteroidota</taxon>
        <taxon>Flavobacteriia</taxon>
        <taxon>Flavobacteriales</taxon>
        <taxon>Flavobacteriaceae</taxon>
        <taxon>Mariniflexile</taxon>
    </lineage>
</organism>
<evidence type="ECO:0000313" key="5">
    <source>
        <dbReference type="EMBL" id="MEN3325179.1"/>
    </source>
</evidence>
<dbReference type="SUPFAM" id="SSF49899">
    <property type="entry name" value="Concanavalin A-like lectins/glucanases"/>
    <property type="match status" value="1"/>
</dbReference>
<dbReference type="Proteomes" id="UP001416393">
    <property type="component" value="Unassembled WGS sequence"/>
</dbReference>
<protein>
    <submittedName>
        <fullName evidence="5">LamG-like jellyroll fold domain-containing protein</fullName>
    </submittedName>
</protein>
<evidence type="ECO:0000313" key="6">
    <source>
        <dbReference type="Proteomes" id="UP001416393"/>
    </source>
</evidence>
<dbReference type="RefSeq" id="WP_346242980.1">
    <property type="nucleotide sequence ID" value="NZ_JAZHYP010000018.1"/>
</dbReference>
<feature type="signal peptide" evidence="3">
    <location>
        <begin position="1"/>
        <end position="21"/>
    </location>
</feature>
<keyword evidence="6" id="KW-1185">Reference proteome</keyword>
<feature type="non-terminal residue" evidence="5">
    <location>
        <position position="976"/>
    </location>
</feature>
<accession>A0ABV0ADL4</accession>
<name>A0ABV0ADL4_9FLAO</name>
<dbReference type="InterPro" id="IPR013320">
    <property type="entry name" value="ConA-like_dom_sf"/>
</dbReference>
<sequence>MKVKLLLCFFSTCFLLGKLIAQTNAPSIRTGVSFQWSDSQTNSNQSATIKSITVNSLIYQNYGLPIGYALTQLGPNGHSVNKIRKNGVYTETTSASATWNASALASFQDLNLNHYFESASNGQNICDNYISEQTTTGQRQTLTYGTGIFASSSGIIAVTERNANNCYHVELFGIPVGGGAVQSLGETFVNETTTQWGFGGTGSSGNIGTPGTIKPPPTGTDYWLSDRVVENNGTIGIALFYLDDIAPRGSIITKAQLTASSADHADGKLFILTLPDQDKDGFSDVDDLDDDNDGILDVDECSDLGKKPLLNPDFEVLNITNGLDGGPTDVVPTTGIWKGDASNIPNWKSSDVANNHLEIWHNSQTASNDAGGRAFSGSQWAEVNATTNDGLYQDIATSPGDVLRWSFAHRKRTGFAGSAQQDVVRLLIGNPSGTLTSQGNFSSAGDASWTEHSGTYVVPAGQTTTRLTFTAISVASGGGTTSGNFVDKVQLYVLPNCEDTDSDGLPDYLDIDSDNDGIPDNVEAQTTLGYIAPSGVGSGIADLDQNGIDDNYGLGFLVLVDTDLDGIPDFRDLDSDNDGLPDIEENGMANVITTFTDSDGDGLDNIFEGSNLNDPLDVNDEINNPTSSILPDTDGDLSSGGDLDYRDYFDVNPPASATIDFDGVDDYLSSNLNLSGYNQATVMAWVRIDPTFSSTGTIVSQGNFDIQINSSKIPVVKINGLTVTLSGSCSLINNQWTHIAVIFDKTAGSNKLKVYLNGTLLGTSNDSALSSAINTSSAAFSIGKKSASNTAYFNGDIDEVRVFNVALTQSQLHKTINQEIVNNSGNVSGAVIAKVIADDVTTLTIPWTNLQAYYPMTNIVNATTLDFSSKGYIARLNNILTIQDQTAPLPYITKADGVWTDEDTWLHGDVWDIDDVSKNIDCSIVKIANNVTTSNSHNNLGLIIENGKSLKVNGSNLIKNSWYLELNGTLNLEDDS</sequence>
<evidence type="ECO:0000259" key="4">
    <source>
        <dbReference type="SMART" id="SM00560"/>
    </source>
</evidence>
<comment type="caution">
    <text evidence="5">The sequence shown here is derived from an EMBL/GenBank/DDBJ whole genome shotgun (WGS) entry which is preliminary data.</text>
</comment>
<feature type="domain" description="LamG-like jellyroll fold" evidence="4">
    <location>
        <begin position="678"/>
        <end position="810"/>
    </location>
</feature>
<dbReference type="InterPro" id="IPR028974">
    <property type="entry name" value="TSP_type-3_rpt"/>
</dbReference>
<evidence type="ECO:0000256" key="1">
    <source>
        <dbReference type="ARBA" id="ARBA00022729"/>
    </source>
</evidence>
<proteinExistence type="predicted"/>
<dbReference type="SMART" id="SM00560">
    <property type="entry name" value="LamGL"/>
    <property type="match status" value="1"/>
</dbReference>
<dbReference type="EMBL" id="JAZHYP010000018">
    <property type="protein sequence ID" value="MEN3325179.1"/>
    <property type="molecule type" value="Genomic_DNA"/>
</dbReference>
<dbReference type="Gene3D" id="2.60.120.260">
    <property type="entry name" value="Galactose-binding domain-like"/>
    <property type="match status" value="1"/>
</dbReference>
<dbReference type="Pfam" id="PF13385">
    <property type="entry name" value="Laminin_G_3"/>
    <property type="match status" value="1"/>
</dbReference>
<keyword evidence="1 3" id="KW-0732">Signal</keyword>
<keyword evidence="2" id="KW-1015">Disulfide bond</keyword>
<dbReference type="Gene3D" id="2.60.120.200">
    <property type="match status" value="1"/>
</dbReference>
<dbReference type="Gene3D" id="4.10.1080.10">
    <property type="entry name" value="TSP type-3 repeat"/>
    <property type="match status" value="1"/>
</dbReference>
<reference evidence="5 6" key="1">
    <citation type="submission" date="2024-01" db="EMBL/GenBank/DDBJ databases">
        <title>Mariniflexile litorale sp. nov., isolated from the shallow sediments of the Sea of Japan.</title>
        <authorList>
            <person name="Romanenko L."/>
            <person name="Bystritskaya E."/>
            <person name="Isaeva M."/>
        </authorList>
    </citation>
    <scope>NUCLEOTIDE SEQUENCE [LARGE SCALE GENOMIC DNA]</scope>
    <source>
        <strain evidence="5 6">KCTC 32427</strain>
    </source>
</reference>